<organism evidence="2 3">
    <name type="scientific">Kocuria oceani</name>
    <dbReference type="NCBI Taxonomy" id="988827"/>
    <lineage>
        <taxon>Bacteria</taxon>
        <taxon>Bacillati</taxon>
        <taxon>Actinomycetota</taxon>
        <taxon>Actinomycetes</taxon>
        <taxon>Micrococcales</taxon>
        <taxon>Micrococcaceae</taxon>
        <taxon>Kocuria</taxon>
    </lineage>
</organism>
<reference evidence="3" key="1">
    <citation type="journal article" date="2019" name="Int. J. Syst. Evol. Microbiol.">
        <title>The Global Catalogue of Microorganisms (GCM) 10K type strain sequencing project: providing services to taxonomists for standard genome sequencing and annotation.</title>
        <authorList>
            <consortium name="The Broad Institute Genomics Platform"/>
            <consortium name="The Broad Institute Genome Sequencing Center for Infectious Disease"/>
            <person name="Wu L."/>
            <person name="Ma J."/>
        </authorList>
    </citation>
    <scope>NUCLEOTIDE SEQUENCE [LARGE SCALE GENOMIC DNA]</scope>
    <source>
        <strain evidence="3">CGMCC 4.6946</strain>
    </source>
</reference>
<accession>A0ABV9TJB5</accession>
<evidence type="ECO:0000313" key="3">
    <source>
        <dbReference type="Proteomes" id="UP001595797"/>
    </source>
</evidence>
<dbReference type="EMBL" id="JBHSIW010000014">
    <property type="protein sequence ID" value="MFC4904083.1"/>
    <property type="molecule type" value="Genomic_DNA"/>
</dbReference>
<sequence length="98" mass="11051">MAEQGTGLVAEILDSFPSCRIPEIARLGRTLRRWRAVILAYFDTDGASNGPTEAVNGVIETMRRVARRFHNFENYRLRALLAAGGHSPWRKTLTHTQL</sequence>
<name>A0ABV9TJB5_9MICC</name>
<keyword evidence="3" id="KW-1185">Reference proteome</keyword>
<dbReference type="Pfam" id="PF01610">
    <property type="entry name" value="DDE_Tnp_ISL3"/>
    <property type="match status" value="1"/>
</dbReference>
<dbReference type="RefSeq" id="WP_277551873.1">
    <property type="nucleotide sequence ID" value="NZ_JARAMH010000015.1"/>
</dbReference>
<dbReference type="InterPro" id="IPR002560">
    <property type="entry name" value="Transposase_DDE"/>
</dbReference>
<comment type="caution">
    <text evidence="2">The sequence shown here is derived from an EMBL/GenBank/DDBJ whole genome shotgun (WGS) entry which is preliminary data.</text>
</comment>
<proteinExistence type="predicted"/>
<dbReference type="Proteomes" id="UP001595797">
    <property type="component" value="Unassembled WGS sequence"/>
</dbReference>
<evidence type="ECO:0000259" key="1">
    <source>
        <dbReference type="Pfam" id="PF01610"/>
    </source>
</evidence>
<feature type="domain" description="Transposase IS204/IS1001/IS1096/IS1165 DDE" evidence="1">
    <location>
        <begin position="6"/>
        <end position="78"/>
    </location>
</feature>
<gene>
    <name evidence="2" type="ORF">ACFPCS_10955</name>
</gene>
<protein>
    <submittedName>
        <fullName evidence="2">Transposase</fullName>
    </submittedName>
</protein>
<evidence type="ECO:0000313" key="2">
    <source>
        <dbReference type="EMBL" id="MFC4904083.1"/>
    </source>
</evidence>